<evidence type="ECO:0000313" key="5">
    <source>
        <dbReference type="Proteomes" id="UP001634394"/>
    </source>
</evidence>
<evidence type="ECO:0000256" key="2">
    <source>
        <dbReference type="SAM" id="Phobius"/>
    </source>
</evidence>
<evidence type="ECO:0000256" key="1">
    <source>
        <dbReference type="SAM" id="MobiDB-lite"/>
    </source>
</evidence>
<dbReference type="AlphaFoldDB" id="A0ABD3TJU1"/>
<protein>
    <recommendedName>
        <fullName evidence="6">WSC domain-containing protein</fullName>
    </recommendedName>
</protein>
<gene>
    <name evidence="4" type="ORF">ACJMK2_022704</name>
</gene>
<feature type="chain" id="PRO_5044871878" description="WSC domain-containing protein" evidence="3">
    <location>
        <begin position="24"/>
        <end position="509"/>
    </location>
</feature>
<keyword evidence="3" id="KW-0732">Signal</keyword>
<feature type="region of interest" description="Disordered" evidence="1">
    <location>
        <begin position="386"/>
        <end position="423"/>
    </location>
</feature>
<dbReference type="Proteomes" id="UP001634394">
    <property type="component" value="Unassembled WGS sequence"/>
</dbReference>
<feature type="compositionally biased region" description="Polar residues" evidence="1">
    <location>
        <begin position="327"/>
        <end position="336"/>
    </location>
</feature>
<keyword evidence="2" id="KW-1133">Transmembrane helix</keyword>
<keyword evidence="2" id="KW-0812">Transmembrane</keyword>
<accession>A0ABD3TJU1</accession>
<feature type="region of interest" description="Disordered" evidence="1">
    <location>
        <begin position="323"/>
        <end position="347"/>
    </location>
</feature>
<keyword evidence="5" id="KW-1185">Reference proteome</keyword>
<feature type="compositionally biased region" description="Polar residues" evidence="1">
    <location>
        <begin position="386"/>
        <end position="397"/>
    </location>
</feature>
<sequence length="509" mass="57974">MSSLWCKYVIFITFVWIWSQVSAHGEIFESNFTLTWNESRKYCEEIGKVLFDATQNNYEASIMKLLKDTNQAWVSARVEFSHFVKVPVCMATSSPVCPNKSFDTDIIHNCLKFCNKSMYAALKDMDCYCFYDSSNLNWSKRCNSACNYDPFHQCGGNDSISLYEKVDNTITKRIVDGCKQCVYAKTTRGVSRLFTESCVGHEADMAICEAVQYSGCRVINGTYTSEHKLCHMDQVHSIRWKQAKQYCADIGGHIMSSRIPQGNMLENLTYCLGFYRIQMIHKMDALELVTNNTCCAVARREKDVVLIEGDDCRSKHAIICQDDNQERSYPSPQSTDKPIMGERSKSKPTDSKIIYGVIAASALLLVSLVITAIVCIFRRRKVSQERSNGSATNSTIEQHVLLEKQITNPPSKPSRKTHTKKESLKSSYENVAFVCGRQDVAMHQSGYSNFEYDKINLDNAHTQEIDYKDDDTHVYDHGVLNRTEEQYDVMAMSGVMTPMMDDTYDRTTL</sequence>
<evidence type="ECO:0000313" key="4">
    <source>
        <dbReference type="EMBL" id="KAL3837339.1"/>
    </source>
</evidence>
<reference evidence="4 5" key="1">
    <citation type="submission" date="2024-11" db="EMBL/GenBank/DDBJ databases">
        <title>Chromosome-level genome assembly of the freshwater bivalve Anodonta woodiana.</title>
        <authorList>
            <person name="Chen X."/>
        </authorList>
    </citation>
    <scope>NUCLEOTIDE SEQUENCE [LARGE SCALE GENOMIC DNA]</scope>
    <source>
        <strain evidence="4">MN2024</strain>
        <tissue evidence="4">Gills</tissue>
    </source>
</reference>
<evidence type="ECO:0008006" key="6">
    <source>
        <dbReference type="Google" id="ProtNLM"/>
    </source>
</evidence>
<evidence type="ECO:0000256" key="3">
    <source>
        <dbReference type="SAM" id="SignalP"/>
    </source>
</evidence>
<name>A0ABD3TJU1_SINWO</name>
<dbReference type="EMBL" id="JBJQND010000018">
    <property type="protein sequence ID" value="KAL3837339.1"/>
    <property type="molecule type" value="Genomic_DNA"/>
</dbReference>
<comment type="caution">
    <text evidence="4">The sequence shown here is derived from an EMBL/GenBank/DDBJ whole genome shotgun (WGS) entry which is preliminary data.</text>
</comment>
<keyword evidence="2" id="KW-0472">Membrane</keyword>
<feature type="signal peptide" evidence="3">
    <location>
        <begin position="1"/>
        <end position="23"/>
    </location>
</feature>
<proteinExistence type="predicted"/>
<feature type="transmembrane region" description="Helical" evidence="2">
    <location>
        <begin position="353"/>
        <end position="377"/>
    </location>
</feature>
<organism evidence="4 5">
    <name type="scientific">Sinanodonta woodiana</name>
    <name type="common">Chinese pond mussel</name>
    <name type="synonym">Anodonta woodiana</name>
    <dbReference type="NCBI Taxonomy" id="1069815"/>
    <lineage>
        <taxon>Eukaryota</taxon>
        <taxon>Metazoa</taxon>
        <taxon>Spiralia</taxon>
        <taxon>Lophotrochozoa</taxon>
        <taxon>Mollusca</taxon>
        <taxon>Bivalvia</taxon>
        <taxon>Autobranchia</taxon>
        <taxon>Heteroconchia</taxon>
        <taxon>Palaeoheterodonta</taxon>
        <taxon>Unionida</taxon>
        <taxon>Unionoidea</taxon>
        <taxon>Unionidae</taxon>
        <taxon>Unioninae</taxon>
        <taxon>Sinanodonta</taxon>
    </lineage>
</organism>